<gene>
    <name evidence="2" type="ORF">GCM10007298_18780</name>
</gene>
<dbReference type="InterPro" id="IPR000572">
    <property type="entry name" value="OxRdtase_Mopterin-bd_dom"/>
</dbReference>
<reference evidence="3" key="1">
    <citation type="journal article" date="2019" name="Int. J. Syst. Evol. Microbiol.">
        <title>The Global Catalogue of Microorganisms (GCM) 10K type strain sequencing project: providing services to taxonomists for standard genome sequencing and annotation.</title>
        <authorList>
            <consortium name="The Broad Institute Genomics Platform"/>
            <consortium name="The Broad Institute Genome Sequencing Center for Infectious Disease"/>
            <person name="Wu L."/>
            <person name="Ma J."/>
        </authorList>
    </citation>
    <scope>NUCLEOTIDE SEQUENCE [LARGE SCALE GENOMIC DNA]</scope>
    <source>
        <strain evidence="3">CCM 7855</strain>
    </source>
</reference>
<protein>
    <recommendedName>
        <fullName evidence="1">Oxidoreductase molybdopterin-binding domain-containing protein</fullName>
    </recommendedName>
</protein>
<comment type="caution">
    <text evidence="2">The sequence shown here is derived from an EMBL/GenBank/DDBJ whole genome shotgun (WGS) entry which is preliminary data.</text>
</comment>
<evidence type="ECO:0000313" key="3">
    <source>
        <dbReference type="Proteomes" id="UP000632454"/>
    </source>
</evidence>
<dbReference type="EMBL" id="BMCS01000001">
    <property type="protein sequence ID" value="GGF23078.1"/>
    <property type="molecule type" value="Genomic_DNA"/>
</dbReference>
<keyword evidence="3" id="KW-1185">Reference proteome</keyword>
<evidence type="ECO:0000313" key="2">
    <source>
        <dbReference type="EMBL" id="GGF23078.1"/>
    </source>
</evidence>
<dbReference type="Proteomes" id="UP000632454">
    <property type="component" value="Unassembled WGS sequence"/>
</dbReference>
<sequence>MPGSPENLSAGPSHGKPVGRRIFLGLVGLGAVGVVAGSEAQNALSRWLAPVMANDPTGLVALLPLGDTFRFYSVVGSVDRRDASDYSLTVGGEVATPATYSLTDLQRMPQTNLTETFHCVTGWRVPDVPWTGVRLSTLIDRAAPRSGATAVRFRSFDGTYTESLPLDKARRADCLVALRMLDAPVTHDHGGPVRMYVGGQYGYKSTKWLSGIELTTEEIPGYWERRGYELDGTIDE</sequence>
<accession>A0ABQ1UQT7</accession>
<dbReference type="RefSeq" id="WP_188489008.1">
    <property type="nucleotide sequence ID" value="NZ_BMCS01000001.1"/>
</dbReference>
<organism evidence="2 3">
    <name type="scientific">Williamsia phyllosphaerae</name>
    <dbReference type="NCBI Taxonomy" id="885042"/>
    <lineage>
        <taxon>Bacteria</taxon>
        <taxon>Bacillati</taxon>
        <taxon>Actinomycetota</taxon>
        <taxon>Actinomycetes</taxon>
        <taxon>Mycobacteriales</taxon>
        <taxon>Nocardiaceae</taxon>
        <taxon>Williamsia</taxon>
    </lineage>
</organism>
<proteinExistence type="predicted"/>
<dbReference type="SUPFAM" id="SSF56524">
    <property type="entry name" value="Oxidoreductase molybdopterin-binding domain"/>
    <property type="match status" value="1"/>
</dbReference>
<evidence type="ECO:0000259" key="1">
    <source>
        <dbReference type="Pfam" id="PF00174"/>
    </source>
</evidence>
<feature type="domain" description="Oxidoreductase molybdopterin-binding" evidence="1">
    <location>
        <begin position="77"/>
        <end position="223"/>
    </location>
</feature>
<dbReference type="PANTHER" id="PTHR43032">
    <property type="entry name" value="PROTEIN-METHIONINE-SULFOXIDE REDUCTASE"/>
    <property type="match status" value="1"/>
</dbReference>
<dbReference type="Pfam" id="PF00174">
    <property type="entry name" value="Oxidored_molyb"/>
    <property type="match status" value="1"/>
</dbReference>
<dbReference type="Gene3D" id="3.90.420.10">
    <property type="entry name" value="Oxidoreductase, molybdopterin-binding domain"/>
    <property type="match status" value="1"/>
</dbReference>
<name>A0ABQ1UQT7_9NOCA</name>
<dbReference type="InterPro" id="IPR036374">
    <property type="entry name" value="OxRdtase_Mopterin-bd_sf"/>
</dbReference>
<dbReference type="PANTHER" id="PTHR43032:SF4">
    <property type="entry name" value="OXIDOREDUCTASE MOLYBDOPTERIN-BINDING DOMAIN-CONTAINING PROTEIN"/>
    <property type="match status" value="1"/>
</dbReference>